<evidence type="ECO:0000313" key="2">
    <source>
        <dbReference type="Proteomes" id="UP000515153"/>
    </source>
</evidence>
<reference evidence="3" key="3">
    <citation type="submission" date="2025-08" db="UniProtKB">
        <authorList>
            <consortium name="RefSeq"/>
        </authorList>
    </citation>
    <scope>IDENTIFICATION</scope>
    <source>
        <strain evidence="3">NI907</strain>
    </source>
</reference>
<dbReference type="GeneID" id="41957765"/>
<feature type="compositionally biased region" description="Polar residues" evidence="1">
    <location>
        <begin position="533"/>
        <end position="545"/>
    </location>
</feature>
<proteinExistence type="predicted"/>
<feature type="compositionally biased region" description="Acidic residues" evidence="1">
    <location>
        <begin position="546"/>
        <end position="555"/>
    </location>
</feature>
<reference evidence="3" key="2">
    <citation type="submission" date="2019-10" db="EMBL/GenBank/DDBJ databases">
        <authorList>
            <consortium name="NCBI Genome Project"/>
        </authorList>
    </citation>
    <scope>NUCLEOTIDE SEQUENCE</scope>
    <source>
        <strain evidence="3">NI907</strain>
    </source>
</reference>
<name>A0A6P8BDK1_PYRGI</name>
<dbReference type="KEGG" id="pgri:PgNI_02797"/>
<reference evidence="3" key="1">
    <citation type="journal article" date="2019" name="Mol. Biol. Evol.">
        <title>Blast fungal genomes show frequent chromosomal changes, gene gains and losses, and effector gene turnover.</title>
        <authorList>
            <person name="Gomez Luciano L.B."/>
            <person name="Jason Tsai I."/>
            <person name="Chuma I."/>
            <person name="Tosa Y."/>
            <person name="Chen Y.H."/>
            <person name="Li J.Y."/>
            <person name="Li M.Y."/>
            <person name="Jade Lu M.Y."/>
            <person name="Nakayashiki H."/>
            <person name="Li W.H."/>
        </authorList>
    </citation>
    <scope>NUCLEOTIDE SEQUENCE</scope>
    <source>
        <strain evidence="3">NI907</strain>
    </source>
</reference>
<protein>
    <recommendedName>
        <fullName evidence="4">DNA (cytosine-5)-methyltransferase 1 replication foci domain-containing protein</fullName>
    </recommendedName>
</protein>
<feature type="region of interest" description="Disordered" evidence="1">
    <location>
        <begin position="1"/>
        <end position="62"/>
    </location>
</feature>
<evidence type="ECO:0000313" key="3">
    <source>
        <dbReference type="RefSeq" id="XP_030985191.1"/>
    </source>
</evidence>
<accession>A0A6P8BDK1</accession>
<dbReference type="AlphaFoldDB" id="A0A6P8BDK1"/>
<dbReference type="Proteomes" id="UP000515153">
    <property type="component" value="Unplaced"/>
</dbReference>
<gene>
    <name evidence="3" type="ORF">PgNI_02797</name>
</gene>
<feature type="region of interest" description="Disordered" evidence="1">
    <location>
        <begin position="261"/>
        <end position="307"/>
    </location>
</feature>
<evidence type="ECO:0008006" key="4">
    <source>
        <dbReference type="Google" id="ProtNLM"/>
    </source>
</evidence>
<organism evidence="2 3">
    <name type="scientific">Pyricularia grisea</name>
    <name type="common">Crabgrass-specific blast fungus</name>
    <name type="synonym">Magnaporthe grisea</name>
    <dbReference type="NCBI Taxonomy" id="148305"/>
    <lineage>
        <taxon>Eukaryota</taxon>
        <taxon>Fungi</taxon>
        <taxon>Dikarya</taxon>
        <taxon>Ascomycota</taxon>
        <taxon>Pezizomycotina</taxon>
        <taxon>Sordariomycetes</taxon>
        <taxon>Sordariomycetidae</taxon>
        <taxon>Magnaporthales</taxon>
        <taxon>Pyriculariaceae</taxon>
        <taxon>Pyricularia</taxon>
    </lineage>
</organism>
<dbReference type="RefSeq" id="XP_030985191.1">
    <property type="nucleotide sequence ID" value="XM_031122854.1"/>
</dbReference>
<feature type="compositionally biased region" description="Basic and acidic residues" evidence="1">
    <location>
        <begin position="488"/>
        <end position="498"/>
    </location>
</feature>
<sequence length="661" mass="73483">MGGRGSGPRPRGVPPRKPSGRTRSSGTPTEPRSPLYHDIAQILHPATTTGLPSPDPESEDPMFDLQDATVFQQDGKTMANLLEVALDGPFIVKGKMIVEQDTEAQLAIPRCNSVYVQIPKCSMFSMGYGPLTLWAWSIGGWMEIKPSKVYRETYFNMFEAITLYWEIMAAYQDLEERNKRKSKSAIRQTLLNARLDEIFYHYAKHAGDGVLFCEVEKRCDKHALFLLDQFDQQSEFDWDRTSFFHWMRKRHPDIVAKLENQKTKNAAAATSSRTRSSVDIEMSGTSTAESSFMPGKSKLAKPEPSRPLPARVLAPPSGPTSTIQAPTPMPASTHISPMAAKNGLTNLPQSNIPTIVTLLEEIAAESEAGRRSTYGKFTSEMYKKCKLSNSAYAIPKEILNLYAADLLKNLDPEQWKGSPLWEGLEKEAKQPITKLVHMQSIEEIPERLVRRQHRTFVSVEEVATPSRVPNRSYAGKTPRLSLSVAKKRPLEETNHESEGEGSPEPSPVGPRSIGANAAPSKRRGRPPKISRAETAQTPQDQYTGNTDDESSDESDSGIGDTATKVVLRSYPLQTDKPTGPMGTWVCAEAGCGHVVRSAKEAGQRKKVLEHMQLHTKHDMELAEQAREEGQRNGLPVSKLLEKIMNDAAKNPERIKRAQLGW</sequence>
<evidence type="ECO:0000256" key="1">
    <source>
        <dbReference type="SAM" id="MobiDB-lite"/>
    </source>
</evidence>
<feature type="region of interest" description="Disordered" evidence="1">
    <location>
        <begin position="465"/>
        <end position="561"/>
    </location>
</feature>
<feature type="compositionally biased region" description="Low complexity" evidence="1">
    <location>
        <begin position="266"/>
        <end position="277"/>
    </location>
</feature>
<keyword evidence="2" id="KW-1185">Reference proteome</keyword>